<comment type="caution">
    <text evidence="1">The sequence shown here is derived from an EMBL/GenBank/DDBJ whole genome shotgun (WGS) entry which is preliminary data.</text>
</comment>
<gene>
    <name evidence="1" type="ORF">SDC9_168072</name>
</gene>
<sequence length="131" mass="14441">MHEGSYRHLGTKTVKVLTYSKTRHGAYPSLYSVKIQKRKADRLLACRLSMILDRSLAAPSRSVDFCQLMALRGSGDHITSLRDMSVPQIPQCAARWRLSAPSQSVGLRQLIENCGILQRAGVLGDGFALGQ</sequence>
<accession>A0A645G9X6</accession>
<dbReference type="EMBL" id="VSSQ01068512">
    <property type="protein sequence ID" value="MPN20693.1"/>
    <property type="molecule type" value="Genomic_DNA"/>
</dbReference>
<name>A0A645G9X6_9ZZZZ</name>
<evidence type="ECO:0000313" key="1">
    <source>
        <dbReference type="EMBL" id="MPN20693.1"/>
    </source>
</evidence>
<protein>
    <submittedName>
        <fullName evidence="1">Uncharacterized protein</fullName>
    </submittedName>
</protein>
<organism evidence="1">
    <name type="scientific">bioreactor metagenome</name>
    <dbReference type="NCBI Taxonomy" id="1076179"/>
    <lineage>
        <taxon>unclassified sequences</taxon>
        <taxon>metagenomes</taxon>
        <taxon>ecological metagenomes</taxon>
    </lineage>
</organism>
<proteinExistence type="predicted"/>
<dbReference type="AlphaFoldDB" id="A0A645G9X6"/>
<reference evidence="1" key="1">
    <citation type="submission" date="2019-08" db="EMBL/GenBank/DDBJ databases">
        <authorList>
            <person name="Kucharzyk K."/>
            <person name="Murdoch R.W."/>
            <person name="Higgins S."/>
            <person name="Loffler F."/>
        </authorList>
    </citation>
    <scope>NUCLEOTIDE SEQUENCE</scope>
</reference>